<evidence type="ECO:0000313" key="14">
    <source>
        <dbReference type="Proteomes" id="UP000610558"/>
    </source>
</evidence>
<dbReference type="PANTHER" id="PTHR30034:SF3">
    <property type="entry name" value="FLAGELLAR MOTOR SWITCH PROTEIN FLIM"/>
    <property type="match status" value="1"/>
</dbReference>
<dbReference type="RefSeq" id="WP_190763267.1">
    <property type="nucleotide sequence ID" value="NZ_JACXLD010000002.1"/>
</dbReference>
<evidence type="ECO:0000256" key="3">
    <source>
        <dbReference type="ARBA" id="ARBA00011049"/>
    </source>
</evidence>
<keyword evidence="8" id="KW-0283">Flagellar rotation</keyword>
<dbReference type="InterPro" id="IPR028976">
    <property type="entry name" value="CheC-like_sf"/>
</dbReference>
<name>A0A927GWH6_9GAMM</name>
<organism evidence="13 14">
    <name type="scientific">Spongiibacter pelagi</name>
    <dbReference type="NCBI Taxonomy" id="2760804"/>
    <lineage>
        <taxon>Bacteria</taxon>
        <taxon>Pseudomonadati</taxon>
        <taxon>Pseudomonadota</taxon>
        <taxon>Gammaproteobacteria</taxon>
        <taxon>Cellvibrionales</taxon>
        <taxon>Spongiibacteraceae</taxon>
        <taxon>Spongiibacter</taxon>
    </lineage>
</organism>
<dbReference type="InterPro" id="IPR001543">
    <property type="entry name" value="FliN-like_C"/>
</dbReference>
<keyword evidence="5" id="KW-1003">Cell membrane</keyword>
<evidence type="ECO:0000256" key="6">
    <source>
        <dbReference type="ARBA" id="ARBA00022500"/>
    </source>
</evidence>
<evidence type="ECO:0000313" key="13">
    <source>
        <dbReference type="EMBL" id="MBD2858439.1"/>
    </source>
</evidence>
<evidence type="ECO:0000256" key="7">
    <source>
        <dbReference type="ARBA" id="ARBA00022519"/>
    </source>
</evidence>
<dbReference type="PANTHER" id="PTHR30034">
    <property type="entry name" value="FLAGELLAR MOTOR SWITCH PROTEIN FLIM"/>
    <property type="match status" value="1"/>
</dbReference>
<keyword evidence="13" id="KW-0966">Cell projection</keyword>
<protein>
    <recommendedName>
        <fullName evidence="4">Flagellar motor switch protein FliM</fullName>
    </recommendedName>
</protein>
<feature type="domain" description="Flagellar motor switch protein FliN-like C-terminal" evidence="12">
    <location>
        <begin position="244"/>
        <end position="310"/>
    </location>
</feature>
<evidence type="ECO:0000256" key="2">
    <source>
        <dbReference type="ARBA" id="ARBA00004417"/>
    </source>
</evidence>
<dbReference type="GO" id="GO:0003774">
    <property type="term" value="F:cytoskeletal motor activity"/>
    <property type="evidence" value="ECO:0007669"/>
    <property type="project" value="InterPro"/>
</dbReference>
<keyword evidence="10" id="KW-0975">Bacterial flagellum</keyword>
<dbReference type="Proteomes" id="UP000610558">
    <property type="component" value="Unassembled WGS sequence"/>
</dbReference>
<dbReference type="Pfam" id="PF01052">
    <property type="entry name" value="FliMN_C"/>
    <property type="match status" value="1"/>
</dbReference>
<dbReference type="Pfam" id="PF02154">
    <property type="entry name" value="FliM"/>
    <property type="match status" value="1"/>
</dbReference>
<evidence type="ECO:0000259" key="12">
    <source>
        <dbReference type="Pfam" id="PF01052"/>
    </source>
</evidence>
<comment type="subcellular location">
    <subcellularLocation>
        <location evidence="1">Bacterial flagellum basal body</location>
    </subcellularLocation>
    <subcellularLocation>
        <location evidence="2">Cell inner membrane</location>
        <topology evidence="2">Peripheral membrane protein</topology>
    </subcellularLocation>
</comment>
<dbReference type="SUPFAM" id="SSF101801">
    <property type="entry name" value="Surface presentation of antigens (SPOA)"/>
    <property type="match status" value="1"/>
</dbReference>
<gene>
    <name evidence="13" type="ORF">IB286_05395</name>
</gene>
<accession>A0A927GWH6</accession>
<evidence type="ECO:0000256" key="10">
    <source>
        <dbReference type="ARBA" id="ARBA00023143"/>
    </source>
</evidence>
<evidence type="ECO:0000256" key="11">
    <source>
        <dbReference type="ARBA" id="ARBA00025044"/>
    </source>
</evidence>
<keyword evidence="9" id="KW-0472">Membrane</keyword>
<dbReference type="GO" id="GO:0071978">
    <property type="term" value="P:bacterial-type flagellum-dependent swarming motility"/>
    <property type="evidence" value="ECO:0007669"/>
    <property type="project" value="TreeGrafter"/>
</dbReference>
<dbReference type="PRINTS" id="PR00955">
    <property type="entry name" value="FLGMOTORFLIM"/>
</dbReference>
<dbReference type="GO" id="GO:0050918">
    <property type="term" value="P:positive chemotaxis"/>
    <property type="evidence" value="ECO:0007669"/>
    <property type="project" value="TreeGrafter"/>
</dbReference>
<keyword evidence="13" id="KW-0969">Cilium</keyword>
<keyword evidence="7" id="KW-0997">Cell inner membrane</keyword>
<evidence type="ECO:0000256" key="5">
    <source>
        <dbReference type="ARBA" id="ARBA00022475"/>
    </source>
</evidence>
<reference evidence="13" key="1">
    <citation type="submission" date="2020-09" db="EMBL/GenBank/DDBJ databases">
        <authorList>
            <person name="Yoon J.-W."/>
        </authorList>
    </citation>
    <scope>NUCLEOTIDE SEQUENCE</scope>
    <source>
        <strain evidence="13">KMU-158</strain>
    </source>
</reference>
<comment type="function">
    <text evidence="11">FliM is one of three proteins (FliG, FliN, FliM) that forms the rotor-mounted switch complex (C ring), located at the base of the basal body. This complex interacts with the CheY and CheZ chemotaxis proteins, in addition to contacting components of the motor that determine the direction of flagellar rotation.</text>
</comment>
<evidence type="ECO:0000256" key="9">
    <source>
        <dbReference type="ARBA" id="ARBA00023136"/>
    </source>
</evidence>
<dbReference type="Gene3D" id="2.30.330.10">
    <property type="entry name" value="SpoA-like"/>
    <property type="match status" value="1"/>
</dbReference>
<comment type="similarity">
    <text evidence="3">Belongs to the FliM family.</text>
</comment>
<proteinExistence type="inferred from homology"/>
<evidence type="ECO:0000256" key="4">
    <source>
        <dbReference type="ARBA" id="ARBA00021898"/>
    </source>
</evidence>
<dbReference type="GO" id="GO:0005886">
    <property type="term" value="C:plasma membrane"/>
    <property type="evidence" value="ECO:0007669"/>
    <property type="project" value="UniProtKB-SubCell"/>
</dbReference>
<evidence type="ECO:0000256" key="1">
    <source>
        <dbReference type="ARBA" id="ARBA00004117"/>
    </source>
</evidence>
<dbReference type="GO" id="GO:0009425">
    <property type="term" value="C:bacterial-type flagellum basal body"/>
    <property type="evidence" value="ECO:0007669"/>
    <property type="project" value="UniProtKB-SubCell"/>
</dbReference>
<dbReference type="InterPro" id="IPR001689">
    <property type="entry name" value="Flag_FliM"/>
</dbReference>
<dbReference type="CDD" id="cd17908">
    <property type="entry name" value="FliM"/>
    <property type="match status" value="1"/>
</dbReference>
<comment type="caution">
    <text evidence="13">The sequence shown here is derived from an EMBL/GenBank/DDBJ whole genome shotgun (WGS) entry which is preliminary data.</text>
</comment>
<keyword evidence="6" id="KW-0145">Chemotaxis</keyword>
<dbReference type="EMBL" id="JACXLD010000002">
    <property type="protein sequence ID" value="MBD2858439.1"/>
    <property type="molecule type" value="Genomic_DNA"/>
</dbReference>
<dbReference type="AlphaFoldDB" id="A0A927GWH6"/>
<dbReference type="Gene3D" id="3.40.1550.10">
    <property type="entry name" value="CheC-like"/>
    <property type="match status" value="1"/>
</dbReference>
<dbReference type="SUPFAM" id="SSF103039">
    <property type="entry name" value="CheC-like"/>
    <property type="match status" value="1"/>
</dbReference>
<sequence>MSGVLEPEEIEALMSGNAEEGESAQSASGKFDFAHHDYAVQRLIPALSLIQSQFASAVRDQLRGLVPVVDAVRTDRITVMKFEELMGVLEAPCSISVVRGMPLNSGLIIAFESDLVFQLVDLYFGGTGSSQVESREQLSTAESDLMEMLHLQLLPDISESWKGVMSDKPELALLCSDPRLLDGFNEADSLVATRFEISIGEFSGGFWSIVPWSAIDAVRDSLGENKQNRGVDNAQWQQDMVNGLEQAPVDVVAVLAELRLNLKQVANWKAGDFIPLASVGEANLKIGDTPFFSAHLGSRDGNLALQIDRLLYENG</sequence>
<keyword evidence="14" id="KW-1185">Reference proteome</keyword>
<evidence type="ECO:0000256" key="8">
    <source>
        <dbReference type="ARBA" id="ARBA00022779"/>
    </source>
</evidence>
<dbReference type="InterPro" id="IPR036429">
    <property type="entry name" value="SpoA-like_sf"/>
</dbReference>
<keyword evidence="13" id="KW-0282">Flagellum</keyword>